<feature type="region of interest" description="Disordered" evidence="1">
    <location>
        <begin position="138"/>
        <end position="189"/>
    </location>
</feature>
<evidence type="ECO:0000313" key="2">
    <source>
        <dbReference type="EMBL" id="GBP20902.1"/>
    </source>
</evidence>
<evidence type="ECO:0000313" key="3">
    <source>
        <dbReference type="Proteomes" id="UP000299102"/>
    </source>
</evidence>
<keyword evidence="3" id="KW-1185">Reference proteome</keyword>
<accession>A0A4C1U3L0</accession>
<dbReference type="EMBL" id="BGZK01000123">
    <property type="protein sequence ID" value="GBP20902.1"/>
    <property type="molecule type" value="Genomic_DNA"/>
</dbReference>
<reference evidence="2 3" key="1">
    <citation type="journal article" date="2019" name="Commun. Biol.">
        <title>The bagworm genome reveals a unique fibroin gene that provides high tensile strength.</title>
        <authorList>
            <person name="Kono N."/>
            <person name="Nakamura H."/>
            <person name="Ohtoshi R."/>
            <person name="Tomita M."/>
            <person name="Numata K."/>
            <person name="Arakawa K."/>
        </authorList>
    </citation>
    <scope>NUCLEOTIDE SEQUENCE [LARGE SCALE GENOMIC DNA]</scope>
</reference>
<feature type="region of interest" description="Disordered" evidence="1">
    <location>
        <begin position="1"/>
        <end position="124"/>
    </location>
</feature>
<feature type="compositionally biased region" description="Low complexity" evidence="1">
    <location>
        <begin position="1"/>
        <end position="16"/>
    </location>
</feature>
<proteinExistence type="predicted"/>
<gene>
    <name evidence="2" type="ORF">EVAR_80721_1</name>
</gene>
<comment type="caution">
    <text evidence="2">The sequence shown here is derived from an EMBL/GenBank/DDBJ whole genome shotgun (WGS) entry which is preliminary data.</text>
</comment>
<evidence type="ECO:0000256" key="1">
    <source>
        <dbReference type="SAM" id="MobiDB-lite"/>
    </source>
</evidence>
<sequence>MSRLRAQLAPARPAHATPQQKNKLQGVVVRKRKASEIEGDRDNDDKPNAPKINGVIKTPPRTVISNRIEITNKTKSKTESQDQKRSRLKTEPRDLNSGQDKNHNLLGSKMGLKSKVGPCDSAADDEQVGVLRCIGVLPGLGHYNTDSTSNSDDSSDSEDDDKSTSFRDLVARRTEEQEPGNTRKTENAS</sequence>
<name>A0A4C1U3L0_EUMVA</name>
<feature type="compositionally biased region" description="Basic and acidic residues" evidence="1">
    <location>
        <begin position="34"/>
        <end position="48"/>
    </location>
</feature>
<feature type="compositionally biased region" description="Basic and acidic residues" evidence="1">
    <location>
        <begin position="162"/>
        <end position="189"/>
    </location>
</feature>
<feature type="compositionally biased region" description="Basic and acidic residues" evidence="1">
    <location>
        <begin position="70"/>
        <end position="94"/>
    </location>
</feature>
<organism evidence="2 3">
    <name type="scientific">Eumeta variegata</name>
    <name type="common">Bagworm moth</name>
    <name type="synonym">Eumeta japonica</name>
    <dbReference type="NCBI Taxonomy" id="151549"/>
    <lineage>
        <taxon>Eukaryota</taxon>
        <taxon>Metazoa</taxon>
        <taxon>Ecdysozoa</taxon>
        <taxon>Arthropoda</taxon>
        <taxon>Hexapoda</taxon>
        <taxon>Insecta</taxon>
        <taxon>Pterygota</taxon>
        <taxon>Neoptera</taxon>
        <taxon>Endopterygota</taxon>
        <taxon>Lepidoptera</taxon>
        <taxon>Glossata</taxon>
        <taxon>Ditrysia</taxon>
        <taxon>Tineoidea</taxon>
        <taxon>Psychidae</taxon>
        <taxon>Oiketicinae</taxon>
        <taxon>Eumeta</taxon>
    </lineage>
</organism>
<protein>
    <submittedName>
        <fullName evidence="2">Uncharacterized protein</fullName>
    </submittedName>
</protein>
<dbReference type="AlphaFoldDB" id="A0A4C1U3L0"/>
<dbReference type="Proteomes" id="UP000299102">
    <property type="component" value="Unassembled WGS sequence"/>
</dbReference>